<evidence type="ECO:0000313" key="3">
    <source>
        <dbReference type="Proteomes" id="UP000747542"/>
    </source>
</evidence>
<proteinExistence type="predicted"/>
<dbReference type="AlphaFoldDB" id="A0A8J5TK98"/>
<gene>
    <name evidence="2" type="ORF">Hamer_G000508</name>
</gene>
<dbReference type="Proteomes" id="UP000747542">
    <property type="component" value="Unassembled WGS sequence"/>
</dbReference>
<accession>A0A8J5TK98</accession>
<protein>
    <submittedName>
        <fullName evidence="2">Uncharacterized protein</fullName>
    </submittedName>
</protein>
<comment type="caution">
    <text evidence="2">The sequence shown here is derived from an EMBL/GenBank/DDBJ whole genome shotgun (WGS) entry which is preliminary data.</text>
</comment>
<keyword evidence="3" id="KW-1185">Reference proteome</keyword>
<evidence type="ECO:0000256" key="1">
    <source>
        <dbReference type="SAM" id="MobiDB-lite"/>
    </source>
</evidence>
<feature type="region of interest" description="Disordered" evidence="1">
    <location>
        <begin position="146"/>
        <end position="165"/>
    </location>
</feature>
<organism evidence="2 3">
    <name type="scientific">Homarus americanus</name>
    <name type="common">American lobster</name>
    <dbReference type="NCBI Taxonomy" id="6706"/>
    <lineage>
        <taxon>Eukaryota</taxon>
        <taxon>Metazoa</taxon>
        <taxon>Ecdysozoa</taxon>
        <taxon>Arthropoda</taxon>
        <taxon>Crustacea</taxon>
        <taxon>Multicrustacea</taxon>
        <taxon>Malacostraca</taxon>
        <taxon>Eumalacostraca</taxon>
        <taxon>Eucarida</taxon>
        <taxon>Decapoda</taxon>
        <taxon>Pleocyemata</taxon>
        <taxon>Astacidea</taxon>
        <taxon>Nephropoidea</taxon>
        <taxon>Nephropidae</taxon>
        <taxon>Homarus</taxon>
    </lineage>
</organism>
<name>A0A8J5TK98_HOMAM</name>
<dbReference type="EMBL" id="JAHLQT010002534">
    <property type="protein sequence ID" value="KAG7177239.1"/>
    <property type="molecule type" value="Genomic_DNA"/>
</dbReference>
<evidence type="ECO:0000313" key="2">
    <source>
        <dbReference type="EMBL" id="KAG7177239.1"/>
    </source>
</evidence>
<reference evidence="2" key="1">
    <citation type="journal article" date="2021" name="Sci. Adv.">
        <title>The American lobster genome reveals insights on longevity, neural, and immune adaptations.</title>
        <authorList>
            <person name="Polinski J.M."/>
            <person name="Zimin A.V."/>
            <person name="Clark K.F."/>
            <person name="Kohn A.B."/>
            <person name="Sadowski N."/>
            <person name="Timp W."/>
            <person name="Ptitsyn A."/>
            <person name="Khanna P."/>
            <person name="Romanova D.Y."/>
            <person name="Williams P."/>
            <person name="Greenwood S.J."/>
            <person name="Moroz L.L."/>
            <person name="Walt D.R."/>
            <person name="Bodnar A.G."/>
        </authorList>
    </citation>
    <scope>NUCLEOTIDE SEQUENCE</scope>
    <source>
        <strain evidence="2">GMGI-L3</strain>
    </source>
</reference>
<sequence>MSWPHLITSVRGGRGFLRKAESDIPGVMKTWMLLLPTTLVLIISLDVARSFECPESVKSDCLETQNKERVVVAHPTDCSKYCKLTVAVVLYQGKITNEPLDNVPRQGHPSRPCQSSSNCMNNYRADPPTPTQNAVKLHNTTSNCASTTPSDCTPPPSNHATTPSSNYLATTLLNCTETPRQTVQ</sequence>